<dbReference type="Proteomes" id="UP000377595">
    <property type="component" value="Unassembled WGS sequence"/>
</dbReference>
<dbReference type="OrthoDB" id="6396144at2"/>
<organism evidence="1 2">
    <name type="scientific">Acrocarpospora pleiomorpha</name>
    <dbReference type="NCBI Taxonomy" id="90975"/>
    <lineage>
        <taxon>Bacteria</taxon>
        <taxon>Bacillati</taxon>
        <taxon>Actinomycetota</taxon>
        <taxon>Actinomycetes</taxon>
        <taxon>Streptosporangiales</taxon>
        <taxon>Streptosporangiaceae</taxon>
        <taxon>Acrocarpospora</taxon>
    </lineage>
</organism>
<dbReference type="AlphaFoldDB" id="A0A5M3XZL7"/>
<sequence length="357" mass="38073">MDADIHEPPDRLLDALGRLQGTGVEFAGFLANHGPMAAEALITMGAGDVVPEWVDAYRAKLEPEPPAGRPIKPDEWRFATGDMRRLGDWVATFRRELGEAPWRQVLETWWPRLLPGMAASATHGVIRTAHIVRVLSAAGDPPPWPLVDELAHGLAFWAARYQPLPGSPALNGALDPAASIARLPRMNSAEPASGAGIGGRLAALVRVPGFAEGLDAYGAPADPDEALDRLIAAAARVLWTRPDAPIAFCHAVTAPAAARLVLPSLPVELHRPTIAASWQIIGGIIAAFSPDASGDGLDREDPPDAPDREVLLRRAVEHGDEHVIKLTEAALREHGRTGDPVLLHAAEAFVKRMPMAG</sequence>
<evidence type="ECO:0008006" key="3">
    <source>
        <dbReference type="Google" id="ProtNLM"/>
    </source>
</evidence>
<name>A0A5M3XZL7_9ACTN</name>
<keyword evidence="2" id="KW-1185">Reference proteome</keyword>
<reference evidence="1 2" key="1">
    <citation type="submission" date="2019-10" db="EMBL/GenBank/DDBJ databases">
        <title>Whole genome shotgun sequence of Acrocarpospora pleiomorpha NBRC 16267.</title>
        <authorList>
            <person name="Ichikawa N."/>
            <person name="Kimura A."/>
            <person name="Kitahashi Y."/>
            <person name="Komaki H."/>
            <person name="Oguchi A."/>
        </authorList>
    </citation>
    <scope>NUCLEOTIDE SEQUENCE [LARGE SCALE GENOMIC DNA]</scope>
    <source>
        <strain evidence="1 2">NBRC 16267</strain>
    </source>
</reference>
<dbReference type="RefSeq" id="WP_155351262.1">
    <property type="nucleotide sequence ID" value="NZ_BLAF01000090.1"/>
</dbReference>
<accession>A0A5M3XZL7</accession>
<comment type="caution">
    <text evidence="1">The sequence shown here is derived from an EMBL/GenBank/DDBJ whole genome shotgun (WGS) entry which is preliminary data.</text>
</comment>
<dbReference type="EMBL" id="BLAF01000090">
    <property type="protein sequence ID" value="GES26554.1"/>
    <property type="molecule type" value="Genomic_DNA"/>
</dbReference>
<evidence type="ECO:0000313" key="1">
    <source>
        <dbReference type="EMBL" id="GES26554.1"/>
    </source>
</evidence>
<proteinExistence type="predicted"/>
<gene>
    <name evidence="1" type="ORF">Aple_094530</name>
</gene>
<protein>
    <recommendedName>
        <fullName evidence="3">DUF4243 domain-containing protein</fullName>
    </recommendedName>
</protein>
<evidence type="ECO:0000313" key="2">
    <source>
        <dbReference type="Proteomes" id="UP000377595"/>
    </source>
</evidence>